<feature type="region of interest" description="Disordered" evidence="1">
    <location>
        <begin position="588"/>
        <end position="609"/>
    </location>
</feature>
<evidence type="ECO:0000313" key="2">
    <source>
        <dbReference type="EMBL" id="CAJ1395979.1"/>
    </source>
</evidence>
<gene>
    <name evidence="2" type="ORF">EVOR1521_LOCUS20280</name>
</gene>
<evidence type="ECO:0000313" key="3">
    <source>
        <dbReference type="Proteomes" id="UP001178507"/>
    </source>
</evidence>
<reference evidence="2" key="1">
    <citation type="submission" date="2023-08" db="EMBL/GenBank/DDBJ databases">
        <authorList>
            <person name="Chen Y."/>
            <person name="Shah S."/>
            <person name="Dougan E. K."/>
            <person name="Thang M."/>
            <person name="Chan C."/>
        </authorList>
    </citation>
    <scope>NUCLEOTIDE SEQUENCE</scope>
</reference>
<dbReference type="EMBL" id="CAUJNA010003216">
    <property type="protein sequence ID" value="CAJ1395979.1"/>
    <property type="molecule type" value="Genomic_DNA"/>
</dbReference>
<dbReference type="AlphaFoldDB" id="A0AA36J019"/>
<name>A0AA36J019_9DINO</name>
<comment type="caution">
    <text evidence="2">The sequence shown here is derived from an EMBL/GenBank/DDBJ whole genome shotgun (WGS) entry which is preliminary data.</text>
</comment>
<dbReference type="InterPro" id="IPR014903">
    <property type="entry name" value="DUF1796"/>
</dbReference>
<dbReference type="Pfam" id="PF08795">
    <property type="entry name" value="DUF1796"/>
    <property type="match status" value="2"/>
</dbReference>
<organism evidence="2 3">
    <name type="scientific">Effrenium voratum</name>
    <dbReference type="NCBI Taxonomy" id="2562239"/>
    <lineage>
        <taxon>Eukaryota</taxon>
        <taxon>Sar</taxon>
        <taxon>Alveolata</taxon>
        <taxon>Dinophyceae</taxon>
        <taxon>Suessiales</taxon>
        <taxon>Symbiodiniaceae</taxon>
        <taxon>Effrenium</taxon>
    </lineage>
</organism>
<protein>
    <submittedName>
        <fullName evidence="2">Uncharacterized protein</fullName>
    </submittedName>
</protein>
<keyword evidence="3" id="KW-1185">Reference proteome</keyword>
<dbReference type="Proteomes" id="UP001178507">
    <property type="component" value="Unassembled WGS sequence"/>
</dbReference>
<accession>A0AA36J019</accession>
<evidence type="ECO:0000256" key="1">
    <source>
        <dbReference type="SAM" id="MobiDB-lite"/>
    </source>
</evidence>
<proteinExistence type="predicted"/>
<sequence length="622" mass="69535">MAVTVKVASQAKWEPGMQESDLMDALPDGKSRVDQETEGIMLVSLGCFCGPKLSFKNIGRGAETLPFDWMRTRHEGLVHFLQNGWDERTNFNGFFEFTSKKARLGLDRGDCSMAFSRGLQPASWCFMLPRERQVVPGCQMTTYRDYFHSFWHDDPTDPGMHERYKRRIKRFNSIDARSEAVLFVRTIPSTSELDQVPELLNLLMKRHGPQSILLLIIDFQHTVSGAAVVQGMDNIMVHFLAGSKHVNQEGLPAPPYGEAVNLALDWIVGRPVSVMQFDSWERIIRCADATDWGLGGLGGLYAFELTKEPPKEEPPEAVPEPLPQLPALPSAELQRYFAPKTLAHIGRVRVVPLGFSGLVKATVLAMGLPTEELPFDWLQISDAGLLHFLRKGFEAPIREGLGAGGQRPMEKRGFFDFATRREVPGTSLMMCRSHLHSFWHDDPADPKVRSKFEQQFERFNVLGKSGDTLLFVRAVATTYELGRAWELSQALSKKFGQQAVLVIICDFQSSSTGPMMVENVDDIMVYFLEAEAHKDQAPYRKPILMGLHWLSGKELPMSIAADFKALQACANPTSWGLTGLGRLHAVEGLSEPTSPSSPGLELTPGPQNQWLMDAKFEADKEL</sequence>